<dbReference type="GeneID" id="38666381"/>
<dbReference type="Proteomes" id="UP000616143">
    <property type="component" value="Unassembled WGS sequence"/>
</dbReference>
<dbReference type="InterPro" id="IPR051608">
    <property type="entry name" value="RQC_Subunit_NEMF"/>
</dbReference>
<dbReference type="GO" id="GO:0072344">
    <property type="term" value="P:rescue of stalled ribosome"/>
    <property type="evidence" value="ECO:0007669"/>
    <property type="project" value="TreeGrafter"/>
</dbReference>
<keyword evidence="1" id="KW-0175">Coiled coil</keyword>
<keyword evidence="5" id="KW-1185">Reference proteome</keyword>
<feature type="coiled-coil region" evidence="1">
    <location>
        <begin position="208"/>
        <end position="287"/>
    </location>
</feature>
<dbReference type="Proteomes" id="UP000276741">
    <property type="component" value="Chromosome"/>
</dbReference>
<evidence type="ECO:0000313" key="3">
    <source>
        <dbReference type="EMBL" id="BBD72486.1"/>
    </source>
</evidence>
<feature type="domain" description="NFACT RNA-binding" evidence="2">
    <location>
        <begin position="368"/>
        <end position="477"/>
    </location>
</feature>
<evidence type="ECO:0000313" key="4">
    <source>
        <dbReference type="EMBL" id="GGT96779.1"/>
    </source>
</evidence>
<evidence type="ECO:0000259" key="2">
    <source>
        <dbReference type="Pfam" id="PF05670"/>
    </source>
</evidence>
<evidence type="ECO:0000256" key="1">
    <source>
        <dbReference type="SAM" id="Coils"/>
    </source>
</evidence>
<sequence length="575" mass="64850">MHTKTSMSYVDLAAWLTEWRDKLTGSVIENVYRAWGSEAFLFKLHGRDGDNVLLLEPGKRVHLTRVERRKEADGSVIRLRELVRSAHIRSIGTVNEERVMRAELSNGNWLIVELLPRGVLTVTDGEGKILYVSERRKFKDRVLEPGAYYAPPPPSPFRVPRDISEALGEVSENKWREIVEKVSGGLIAPCLKKGFTVLPVEFPGCERRENFNDALEEFFNELEQKTATEKARERIEAERAKIGASLKQVEEAERSYFEEAEKLVSLANRILVEYARLEELLSRARREGKTKLEVELGGTKVELDSTVSVQRNASYYFDKAKELRNKAKKAAETAEELRRRLAELGESAEDAAEMVKLSVRTKQWYERYRWTLTRRGFLVIAGKDADQNESVVKRYLGEKDIYLHADLTGAPSTVLLTQGRQPTEEDIYDAAVLAACYSRAWKVGLAAADVFWVFGSQVSKTPPSGEYISKGSFMVYGKKNYIKGVKLELTLGLEGKERKPIVGSEEAVSSRTDVYVVLRPGDELEKLADRVVRIFSKRGEIKGIGALKDELLKLLPGKSSITRVSKTLLGTGRVS</sequence>
<dbReference type="OrthoDB" id="10943at2157"/>
<name>A0A348B2T4_9CREN</name>
<dbReference type="PANTHER" id="PTHR15239:SF6">
    <property type="entry name" value="RIBOSOME QUALITY CONTROL COMPLEX SUBUNIT NEMF"/>
    <property type="match status" value="1"/>
</dbReference>
<dbReference type="KEGG" id="sacd:HS1genome_0875"/>
<reference evidence="4" key="4">
    <citation type="submission" date="2020-09" db="EMBL/GenBank/DDBJ databases">
        <authorList>
            <person name="Sun Q."/>
            <person name="Ohkuma M."/>
        </authorList>
    </citation>
    <scope>NUCLEOTIDE SEQUENCE</scope>
    <source>
        <strain evidence="4">JCM 31740</strain>
    </source>
</reference>
<evidence type="ECO:0000313" key="5">
    <source>
        <dbReference type="Proteomes" id="UP000276741"/>
    </source>
</evidence>
<dbReference type="Pfam" id="PF05833">
    <property type="entry name" value="NFACT_N"/>
    <property type="match status" value="2"/>
</dbReference>
<dbReference type="AlphaFoldDB" id="A0A348B2T4"/>
<dbReference type="GO" id="GO:0043023">
    <property type="term" value="F:ribosomal large subunit binding"/>
    <property type="evidence" value="ECO:0007669"/>
    <property type="project" value="TreeGrafter"/>
</dbReference>
<protein>
    <submittedName>
        <fullName evidence="3">RNA-binding protein</fullName>
    </submittedName>
</protein>
<reference evidence="3" key="3">
    <citation type="journal article" date="2019" name="BMC Res. Notes">
        <title>Complete genome sequence of the Sulfodiicoccus acidiphilus strain HS-1T, the first crenarchaeon that lacks polB3, isolated from an acidic hot spring in Ohwaku-dani, Hakone, Japan.</title>
        <authorList>
            <person name="Sakai H.D."/>
            <person name="Kurosawa N."/>
        </authorList>
    </citation>
    <scope>NUCLEOTIDE SEQUENCE</scope>
    <source>
        <strain evidence="3">HS-1</strain>
    </source>
</reference>
<reference evidence="5" key="2">
    <citation type="submission" date="2018-04" db="EMBL/GenBank/DDBJ databases">
        <title>Complete genome sequence of Sulfodiicoccus acidiphilus strain HS-1.</title>
        <authorList>
            <person name="Sakai H.D."/>
            <person name="Kurosawa N."/>
        </authorList>
    </citation>
    <scope>NUCLEOTIDE SEQUENCE [LARGE SCALE GENOMIC DNA]</scope>
    <source>
        <strain evidence="5">HS-1</strain>
    </source>
</reference>
<dbReference type="GO" id="GO:1990112">
    <property type="term" value="C:RQC complex"/>
    <property type="evidence" value="ECO:0007669"/>
    <property type="project" value="TreeGrafter"/>
</dbReference>
<reference evidence="4" key="1">
    <citation type="journal article" date="2014" name="Int. J. Syst. Evol. Microbiol.">
        <title>Complete genome sequence of Corynebacterium casei LMG S-19264T (=DSM 44701T), isolated from a smear-ripened cheese.</title>
        <authorList>
            <consortium name="US DOE Joint Genome Institute (JGI-PGF)"/>
            <person name="Walter F."/>
            <person name="Albersmeier A."/>
            <person name="Kalinowski J."/>
            <person name="Ruckert C."/>
        </authorList>
    </citation>
    <scope>NUCLEOTIDE SEQUENCE</scope>
    <source>
        <strain evidence="4">JCM 31740</strain>
    </source>
</reference>
<proteinExistence type="predicted"/>
<dbReference type="Pfam" id="PF05670">
    <property type="entry name" value="NFACT-R_1"/>
    <property type="match status" value="1"/>
</dbReference>
<dbReference type="EMBL" id="AP018553">
    <property type="protein sequence ID" value="BBD72486.1"/>
    <property type="molecule type" value="Genomic_DNA"/>
</dbReference>
<dbReference type="GO" id="GO:0000049">
    <property type="term" value="F:tRNA binding"/>
    <property type="evidence" value="ECO:0007669"/>
    <property type="project" value="TreeGrafter"/>
</dbReference>
<dbReference type="RefSeq" id="WP_126449784.1">
    <property type="nucleotide sequence ID" value="NZ_AP018553.1"/>
</dbReference>
<accession>A0A348B2T4</accession>
<dbReference type="EMBL" id="BMQS01000011">
    <property type="protein sequence ID" value="GGT96779.1"/>
    <property type="molecule type" value="Genomic_DNA"/>
</dbReference>
<dbReference type="Gene3D" id="2.30.310.10">
    <property type="entry name" value="ibrinogen binding protein from staphylococcus aureus domain"/>
    <property type="match status" value="1"/>
</dbReference>
<feature type="coiled-coil region" evidence="1">
    <location>
        <begin position="317"/>
        <end position="354"/>
    </location>
</feature>
<gene>
    <name evidence="4" type="ORF">GCM10007116_12840</name>
    <name evidence="3" type="ORF">HS1genome_0875</name>
</gene>
<organism evidence="3 5">
    <name type="scientific">Sulfodiicoccus acidiphilus</name>
    <dbReference type="NCBI Taxonomy" id="1670455"/>
    <lineage>
        <taxon>Archaea</taxon>
        <taxon>Thermoproteota</taxon>
        <taxon>Thermoprotei</taxon>
        <taxon>Sulfolobales</taxon>
        <taxon>Sulfolobaceae</taxon>
        <taxon>Sulfodiicoccus</taxon>
    </lineage>
</organism>
<dbReference type="InterPro" id="IPR008532">
    <property type="entry name" value="NFACT_RNA-bd"/>
</dbReference>
<dbReference type="PANTHER" id="PTHR15239">
    <property type="entry name" value="NUCLEAR EXPORT MEDIATOR FACTOR NEMF"/>
    <property type="match status" value="1"/>
</dbReference>